<gene>
    <name evidence="1" type="ORF">PACLA_8A043594</name>
</gene>
<dbReference type="AlphaFoldDB" id="A0A7D9HSH7"/>
<accession>A0A7D9HSH7</accession>
<evidence type="ECO:0000313" key="2">
    <source>
        <dbReference type="Proteomes" id="UP001152795"/>
    </source>
</evidence>
<protein>
    <submittedName>
        <fullName evidence="1">Uncharacterized protein</fullName>
    </submittedName>
</protein>
<evidence type="ECO:0000313" key="1">
    <source>
        <dbReference type="EMBL" id="CAB3991783.1"/>
    </source>
</evidence>
<organism evidence="1 2">
    <name type="scientific">Paramuricea clavata</name>
    <name type="common">Red gorgonian</name>
    <name type="synonym">Violescent sea-whip</name>
    <dbReference type="NCBI Taxonomy" id="317549"/>
    <lineage>
        <taxon>Eukaryota</taxon>
        <taxon>Metazoa</taxon>
        <taxon>Cnidaria</taxon>
        <taxon>Anthozoa</taxon>
        <taxon>Octocorallia</taxon>
        <taxon>Malacalcyonacea</taxon>
        <taxon>Plexauridae</taxon>
        <taxon>Paramuricea</taxon>
    </lineage>
</organism>
<name>A0A7D9HSH7_PARCT</name>
<dbReference type="Proteomes" id="UP001152795">
    <property type="component" value="Unassembled WGS sequence"/>
</dbReference>
<comment type="caution">
    <text evidence="1">The sequence shown here is derived from an EMBL/GenBank/DDBJ whole genome shotgun (WGS) entry which is preliminary data.</text>
</comment>
<reference evidence="1" key="1">
    <citation type="submission" date="2020-04" db="EMBL/GenBank/DDBJ databases">
        <authorList>
            <person name="Alioto T."/>
            <person name="Alioto T."/>
            <person name="Gomez Garrido J."/>
        </authorList>
    </citation>
    <scope>NUCLEOTIDE SEQUENCE</scope>
    <source>
        <strain evidence="1">A484AB</strain>
    </source>
</reference>
<dbReference type="OrthoDB" id="4330301at2759"/>
<dbReference type="InterPro" id="IPR049756">
    <property type="entry name" value="PlcA-like_dom"/>
</dbReference>
<keyword evidence="2" id="KW-1185">Reference proteome</keyword>
<dbReference type="EMBL" id="CACRXK020001916">
    <property type="protein sequence ID" value="CAB3991783.1"/>
    <property type="molecule type" value="Genomic_DNA"/>
</dbReference>
<proteinExistence type="predicted"/>
<sequence>MEKVLCLLKINRLNAVLLFQDEEDDNEESQTKGKGLVWKGKVPLPVVHWVSYEHNILGNSVHLPDVPGGNNLTLPNGVHLSFGNIIAMAGDYYGIPNAPIIDPLNPEKIDDGALQRFKNAYNTLAFTPNEGKYKERLDKLLKLLADDDKNAKKAGNCFHSNKEWDEATGGVWVAGIPIIPGFMIKLAEHNYDHFEPQAKTTYVVGHGYAIEKAREAGRSKENNREKLLFEAYSIDGFACHFLTDAFATGHMRTPRVALPKNVTPAVIGDLLCKYMHDEDSKFGIRVTNVRGDTLVGYGDGRLMEEGDKEYFNLVVEAVQNSVNQVHQAYKDSNLKLDSRAVTDLIPFVDRKKKNNTPLFEVKNGEIHRRSDINDLQDKKTITNWWGSSTALKLRLYKPHNSAI</sequence>
<dbReference type="CDD" id="cd22893">
    <property type="entry name" value="PlcA-like"/>
    <property type="match status" value="1"/>
</dbReference>